<organism evidence="2 3">
    <name type="scientific">Dyadobacter helix</name>
    <dbReference type="NCBI Taxonomy" id="2822344"/>
    <lineage>
        <taxon>Bacteria</taxon>
        <taxon>Pseudomonadati</taxon>
        <taxon>Bacteroidota</taxon>
        <taxon>Cytophagia</taxon>
        <taxon>Cytophagales</taxon>
        <taxon>Spirosomataceae</taxon>
        <taxon>Dyadobacter</taxon>
    </lineage>
</organism>
<dbReference type="SUPFAM" id="SSF53335">
    <property type="entry name" value="S-adenosyl-L-methionine-dependent methyltransferases"/>
    <property type="match status" value="1"/>
</dbReference>
<name>A0A916J8Z2_9BACT</name>
<gene>
    <name evidence="2" type="ORF">DYBT9275_00749</name>
</gene>
<dbReference type="Proteomes" id="UP000680038">
    <property type="component" value="Unassembled WGS sequence"/>
</dbReference>
<reference evidence="2" key="1">
    <citation type="submission" date="2021-04" db="EMBL/GenBank/DDBJ databases">
        <authorList>
            <person name="Rodrigo-Torres L."/>
            <person name="Arahal R. D."/>
            <person name="Lucena T."/>
        </authorList>
    </citation>
    <scope>NUCLEOTIDE SEQUENCE</scope>
    <source>
        <strain evidence="2">CECT 9275</strain>
    </source>
</reference>
<sequence length="311" mass="36037">MEIMAFEDLSHDAHSGWFEKRYSSADLQEKAIERWKKDKRENTINYWLHKRLLDLTLPFSADLSKTWLTVGDGYGFDASYFYEKGLQTTATDIAGTFLPLSVNHKLIADYSVENVEALSFENDSFDYVFCKEAYHHFPRPYLGVYEMIRVAREAVIIVEPHDPISKMPLLLAMRNLFDRIDTRLLQRYWKNRYSFEEVGNYVFKLSEREMDKLANGIGLPMVAFKGINNNYYNPATGDQKADDSSPGFRKIKQKLAIHNLLTDLTLMPSQVLCAVIFKKVPQPGVMEELKRQGFQIHVFPPNPYLRKVAAQ</sequence>
<protein>
    <recommendedName>
        <fullName evidence="1">Methyltransferase type 11 domain-containing protein</fullName>
    </recommendedName>
</protein>
<comment type="caution">
    <text evidence="2">The sequence shown here is derived from an EMBL/GenBank/DDBJ whole genome shotgun (WGS) entry which is preliminary data.</text>
</comment>
<dbReference type="Pfam" id="PF08241">
    <property type="entry name" value="Methyltransf_11"/>
    <property type="match status" value="1"/>
</dbReference>
<proteinExistence type="predicted"/>
<dbReference type="GO" id="GO:0008757">
    <property type="term" value="F:S-adenosylmethionine-dependent methyltransferase activity"/>
    <property type="evidence" value="ECO:0007669"/>
    <property type="project" value="InterPro"/>
</dbReference>
<evidence type="ECO:0000259" key="1">
    <source>
        <dbReference type="Pfam" id="PF08241"/>
    </source>
</evidence>
<dbReference type="InterPro" id="IPR029063">
    <property type="entry name" value="SAM-dependent_MTases_sf"/>
</dbReference>
<dbReference type="InterPro" id="IPR013216">
    <property type="entry name" value="Methyltransf_11"/>
</dbReference>
<feature type="domain" description="Methyltransferase type 11" evidence="1">
    <location>
        <begin position="68"/>
        <end position="153"/>
    </location>
</feature>
<evidence type="ECO:0000313" key="3">
    <source>
        <dbReference type="Proteomes" id="UP000680038"/>
    </source>
</evidence>
<accession>A0A916J8Z2</accession>
<dbReference type="EMBL" id="CAJRAF010000001">
    <property type="protein sequence ID" value="CAG4991421.1"/>
    <property type="molecule type" value="Genomic_DNA"/>
</dbReference>
<evidence type="ECO:0000313" key="2">
    <source>
        <dbReference type="EMBL" id="CAG4991421.1"/>
    </source>
</evidence>
<dbReference type="AlphaFoldDB" id="A0A916J8Z2"/>
<dbReference type="Gene3D" id="3.40.50.150">
    <property type="entry name" value="Vaccinia Virus protein VP39"/>
    <property type="match status" value="1"/>
</dbReference>
<keyword evidence="3" id="KW-1185">Reference proteome</keyword>